<dbReference type="Proteomes" id="UP000535511">
    <property type="component" value="Unassembled WGS sequence"/>
</dbReference>
<sequence>MSLPTCVAWRHDPIGKDTDPPTHLALCGGDSDNDGWDDEADCAPYDSSINPGAVDVPNDGIDQNCDGHDLVVGTGVIQVTLLWNNDDDLDLHVTDPGGTRIWYGNTGPTATGGRLDRDDNVFVCGYDSEPGGVENTVWDDGASPLHGTYTVEVYEYHRCAEPANWTVQIRVDGTLVKTENGSGYGRVEFDY</sequence>
<evidence type="ECO:0000313" key="2">
    <source>
        <dbReference type="Proteomes" id="UP000535511"/>
    </source>
</evidence>
<gene>
    <name evidence="1" type="ORF">BJZ21_003287</name>
</gene>
<dbReference type="InterPro" id="IPR021655">
    <property type="entry name" value="Put_metal-bd"/>
</dbReference>
<comment type="caution">
    <text evidence="1">The sequence shown here is derived from an EMBL/GenBank/DDBJ whole genome shotgun (WGS) entry which is preliminary data.</text>
</comment>
<keyword evidence="2" id="KW-1185">Reference proteome</keyword>
<organism evidence="1 2">
    <name type="scientific">Nocardioides panaciterrulae</name>
    <dbReference type="NCBI Taxonomy" id="661492"/>
    <lineage>
        <taxon>Bacteria</taxon>
        <taxon>Bacillati</taxon>
        <taxon>Actinomycetota</taxon>
        <taxon>Actinomycetes</taxon>
        <taxon>Propionibacteriales</taxon>
        <taxon>Nocardioidaceae</taxon>
        <taxon>Nocardioides</taxon>
    </lineage>
</organism>
<dbReference type="RefSeq" id="WP_179664751.1">
    <property type="nucleotide sequence ID" value="NZ_JACCBG010000001.1"/>
</dbReference>
<dbReference type="Gene3D" id="2.60.120.380">
    <property type="match status" value="1"/>
</dbReference>
<accession>A0A7Y9E8J5</accession>
<evidence type="ECO:0000313" key="1">
    <source>
        <dbReference type="EMBL" id="NYD43204.1"/>
    </source>
</evidence>
<protein>
    <submittedName>
        <fullName evidence="1">Uncharacterized protein</fullName>
    </submittedName>
</protein>
<dbReference type="EMBL" id="JACCBG010000001">
    <property type="protein sequence ID" value="NYD43204.1"/>
    <property type="molecule type" value="Genomic_DNA"/>
</dbReference>
<name>A0A7Y9E8J5_9ACTN</name>
<reference evidence="1 2" key="1">
    <citation type="submission" date="2020-07" db="EMBL/GenBank/DDBJ databases">
        <title>Sequencing the genomes of 1000 actinobacteria strains.</title>
        <authorList>
            <person name="Klenk H.-P."/>
        </authorList>
    </citation>
    <scope>NUCLEOTIDE SEQUENCE [LARGE SCALE GENOMIC DNA]</scope>
    <source>
        <strain evidence="1 2">DSM 21350</strain>
    </source>
</reference>
<dbReference type="Pfam" id="PF11617">
    <property type="entry name" value="Cu-binding_MopE"/>
    <property type="match status" value="1"/>
</dbReference>
<proteinExistence type="predicted"/>
<dbReference type="AlphaFoldDB" id="A0A7Y9E8J5"/>